<dbReference type="InterPro" id="IPR018108">
    <property type="entry name" value="MCP_transmembrane"/>
</dbReference>
<evidence type="ECO:0000256" key="1">
    <source>
        <dbReference type="ARBA" id="ARBA00004225"/>
    </source>
</evidence>
<evidence type="ECO:0000313" key="11">
    <source>
        <dbReference type="EMBL" id="KAK7206875.1"/>
    </source>
</evidence>
<reference evidence="11 12" key="1">
    <citation type="submission" date="2024-03" db="EMBL/GenBank/DDBJ databases">
        <title>Genome-scale model development and genomic sequencing of the oleaginous clade Lipomyces.</title>
        <authorList>
            <consortium name="Lawrence Berkeley National Laboratory"/>
            <person name="Czajka J.J."/>
            <person name="Han Y."/>
            <person name="Kim J."/>
            <person name="Mondo S.J."/>
            <person name="Hofstad B.A."/>
            <person name="Robles A."/>
            <person name="Haridas S."/>
            <person name="Riley R."/>
            <person name="LaButti K."/>
            <person name="Pangilinan J."/>
            <person name="Andreopoulos W."/>
            <person name="Lipzen A."/>
            <person name="Yan J."/>
            <person name="Wang M."/>
            <person name="Ng V."/>
            <person name="Grigoriev I.V."/>
            <person name="Spatafora J.W."/>
            <person name="Magnuson J.K."/>
            <person name="Baker S.E."/>
            <person name="Pomraning K.R."/>
        </authorList>
    </citation>
    <scope>NUCLEOTIDE SEQUENCE [LARGE SCALE GENOMIC DNA]</scope>
    <source>
        <strain evidence="11 12">Phaff 52-87</strain>
    </source>
</reference>
<keyword evidence="7 8" id="KW-0472">Membrane</keyword>
<dbReference type="InterPro" id="IPR023395">
    <property type="entry name" value="MCP_dom_sf"/>
</dbReference>
<comment type="similarity">
    <text evidence="2 9">Belongs to the mitochondrial carrier (TC 2.A.29) family.</text>
</comment>
<dbReference type="GeneID" id="90034979"/>
<sequence>MDLATISAAVAGAVGSRVAFHPLDTIRTLQQTSLASGYKLPFAQYWRGLPAAVGFTTPAFTIYLVSYRQAKQQLAPYLGNDSTVNHVVSGSIAELSSSLLWTPMEVVKGNMQVKQAGTGGTFDMMRHMYKTQGMKGFYRGYWMGLAVFTPHSIVWWVSYEKMKILLRNRNISTKRESVDLTAEQYAYASVVSGVAAGTVSNFLDVVKTRQQLAISEEVARLRPDDQMGLLKVARNLIAEAGFFRAMFKGLHVRLMYSLPSGVLSMVIVELLRPEDRVEDKKVLES</sequence>
<evidence type="ECO:0000256" key="10">
    <source>
        <dbReference type="SAM" id="Phobius"/>
    </source>
</evidence>
<evidence type="ECO:0000256" key="5">
    <source>
        <dbReference type="ARBA" id="ARBA00022989"/>
    </source>
</evidence>
<feature type="transmembrane region" description="Helical" evidence="10">
    <location>
        <begin position="136"/>
        <end position="157"/>
    </location>
</feature>
<keyword evidence="4 8" id="KW-0812">Transmembrane</keyword>
<feature type="repeat" description="Solcar" evidence="8">
    <location>
        <begin position="81"/>
        <end position="165"/>
    </location>
</feature>
<dbReference type="EMBL" id="JBBJBU010000002">
    <property type="protein sequence ID" value="KAK7206875.1"/>
    <property type="molecule type" value="Genomic_DNA"/>
</dbReference>
<dbReference type="PANTHER" id="PTHR45758">
    <property type="entry name" value="MITOFERRIN-1-RELATED"/>
    <property type="match status" value="1"/>
</dbReference>
<dbReference type="RefSeq" id="XP_064769908.1">
    <property type="nucleotide sequence ID" value="XM_064909467.1"/>
</dbReference>
<dbReference type="Gene3D" id="1.50.40.10">
    <property type="entry name" value="Mitochondrial carrier domain"/>
    <property type="match status" value="1"/>
</dbReference>
<dbReference type="PROSITE" id="PS50920">
    <property type="entry name" value="SOLCAR"/>
    <property type="match status" value="2"/>
</dbReference>
<organism evidence="11 12">
    <name type="scientific">Myxozyma melibiosi</name>
    <dbReference type="NCBI Taxonomy" id="54550"/>
    <lineage>
        <taxon>Eukaryota</taxon>
        <taxon>Fungi</taxon>
        <taxon>Dikarya</taxon>
        <taxon>Ascomycota</taxon>
        <taxon>Saccharomycotina</taxon>
        <taxon>Lipomycetes</taxon>
        <taxon>Lipomycetales</taxon>
        <taxon>Lipomycetaceae</taxon>
        <taxon>Myxozyma</taxon>
    </lineage>
</organism>
<accession>A0ABR1FAL2</accession>
<evidence type="ECO:0000256" key="3">
    <source>
        <dbReference type="ARBA" id="ARBA00022448"/>
    </source>
</evidence>
<keyword evidence="3 9" id="KW-0813">Transport</keyword>
<comment type="subcellular location">
    <subcellularLocation>
        <location evidence="1">Mitochondrion membrane</location>
        <topology evidence="1">Multi-pass membrane protein</topology>
    </subcellularLocation>
</comment>
<keyword evidence="5 10" id="KW-1133">Transmembrane helix</keyword>
<evidence type="ECO:0000256" key="7">
    <source>
        <dbReference type="ARBA" id="ARBA00023136"/>
    </source>
</evidence>
<evidence type="ECO:0000256" key="8">
    <source>
        <dbReference type="PROSITE-ProRule" id="PRU00282"/>
    </source>
</evidence>
<evidence type="ECO:0000256" key="4">
    <source>
        <dbReference type="ARBA" id="ARBA00022692"/>
    </source>
</evidence>
<feature type="repeat" description="Solcar" evidence="8">
    <location>
        <begin position="180"/>
        <end position="274"/>
    </location>
</feature>
<feature type="transmembrane region" description="Helical" evidence="10">
    <location>
        <begin position="43"/>
        <end position="65"/>
    </location>
</feature>
<dbReference type="Pfam" id="PF00153">
    <property type="entry name" value="Mito_carr"/>
    <property type="match status" value="2"/>
</dbReference>
<evidence type="ECO:0000256" key="9">
    <source>
        <dbReference type="RuleBase" id="RU000488"/>
    </source>
</evidence>
<evidence type="ECO:0000313" key="12">
    <source>
        <dbReference type="Proteomes" id="UP001498771"/>
    </source>
</evidence>
<dbReference type="Proteomes" id="UP001498771">
    <property type="component" value="Unassembled WGS sequence"/>
</dbReference>
<evidence type="ECO:0000256" key="6">
    <source>
        <dbReference type="ARBA" id="ARBA00023128"/>
    </source>
</evidence>
<dbReference type="SUPFAM" id="SSF103506">
    <property type="entry name" value="Mitochondrial carrier"/>
    <property type="match status" value="1"/>
</dbReference>
<gene>
    <name evidence="11" type="ORF">BZA70DRAFT_116881</name>
</gene>
<comment type="caution">
    <text evidence="11">The sequence shown here is derived from an EMBL/GenBank/DDBJ whole genome shotgun (WGS) entry which is preliminary data.</text>
</comment>
<keyword evidence="12" id="KW-1185">Reference proteome</keyword>
<evidence type="ECO:0000256" key="2">
    <source>
        <dbReference type="ARBA" id="ARBA00006375"/>
    </source>
</evidence>
<proteinExistence type="inferred from homology"/>
<keyword evidence="6" id="KW-0496">Mitochondrion</keyword>
<dbReference type="PANTHER" id="PTHR45758:SF3">
    <property type="entry name" value="MITOCHONDRIAL SUBSTRATE CARRIER FAMILY PROTEIN E"/>
    <property type="match status" value="1"/>
</dbReference>
<protein>
    <submittedName>
        <fullName evidence="11">Mitochondrial carrier domain-containing protein</fullName>
    </submittedName>
</protein>
<name>A0ABR1FAL2_9ASCO</name>